<sequence length="406" mass="45932">MKKLAVILSHPIQYYAPWFRYLTADPAIQLRVFYLWNFGVAESLDRGFGQKIQWDIPLLDGYDHEFVPNVSKQPGTHHIWGLQNPSLMQQVRAYQPDAVLMMNYNYASIYQFLWQWQDCPILFRGDSHRLFTESGLKATLRQIWISQVYRRCDRVLYVGKSNRGYFETHGVGDEKLFFSPHAIENQRFMDNAAQANVEAVAWKQALGIPAQHRVVLFAGKFIEKKRPLDLLQAFVQANLPNTSLLFVGAGQLEADLRSQADGVQNVFFAPFQNQSQMPRTYAVGDIFVLPSYGSGETWGLAVNEAMCLSKPVLVSNHVGCARDLVKAGENGLVFAAGNVDSLQVCLTQMLSDKVNLAEWGRHSQELIQQYSYIQMTQGLKQALVSLGIDYIDAIESTKVRNPIGKS</sequence>
<dbReference type="Proteomes" id="UP000625316">
    <property type="component" value="Unassembled WGS sequence"/>
</dbReference>
<name>A0A928VM11_9CYAN</name>
<evidence type="ECO:0000259" key="1">
    <source>
        <dbReference type="Pfam" id="PF00534"/>
    </source>
</evidence>
<dbReference type="Gene3D" id="3.40.50.2000">
    <property type="entry name" value="Glycogen Phosphorylase B"/>
    <property type="match status" value="2"/>
</dbReference>
<organism evidence="2 3">
    <name type="scientific">Romeriopsis navalis LEGE 11480</name>
    <dbReference type="NCBI Taxonomy" id="2777977"/>
    <lineage>
        <taxon>Bacteria</taxon>
        <taxon>Bacillati</taxon>
        <taxon>Cyanobacteriota</taxon>
        <taxon>Cyanophyceae</taxon>
        <taxon>Leptolyngbyales</taxon>
        <taxon>Leptolyngbyaceae</taxon>
        <taxon>Romeriopsis</taxon>
        <taxon>Romeriopsis navalis</taxon>
    </lineage>
</organism>
<dbReference type="InterPro" id="IPR050194">
    <property type="entry name" value="Glycosyltransferase_grp1"/>
</dbReference>
<dbReference type="SUPFAM" id="SSF53756">
    <property type="entry name" value="UDP-Glycosyltransferase/glycogen phosphorylase"/>
    <property type="match status" value="1"/>
</dbReference>
<dbReference type="GO" id="GO:0016758">
    <property type="term" value="F:hexosyltransferase activity"/>
    <property type="evidence" value="ECO:0007669"/>
    <property type="project" value="TreeGrafter"/>
</dbReference>
<keyword evidence="3" id="KW-1185">Reference proteome</keyword>
<dbReference type="CDD" id="cd03801">
    <property type="entry name" value="GT4_PimA-like"/>
    <property type="match status" value="1"/>
</dbReference>
<proteinExistence type="predicted"/>
<protein>
    <submittedName>
        <fullName evidence="2">Glycosyltransferase family 4 protein</fullName>
    </submittedName>
</protein>
<evidence type="ECO:0000313" key="3">
    <source>
        <dbReference type="Proteomes" id="UP000625316"/>
    </source>
</evidence>
<evidence type="ECO:0000313" key="2">
    <source>
        <dbReference type="EMBL" id="MBE9031026.1"/>
    </source>
</evidence>
<dbReference type="RefSeq" id="WP_264325857.1">
    <property type="nucleotide sequence ID" value="NZ_JADEXQ010000050.1"/>
</dbReference>
<gene>
    <name evidence="2" type="ORF">IQ266_14930</name>
</gene>
<feature type="domain" description="Glycosyl transferase family 1" evidence="1">
    <location>
        <begin position="202"/>
        <end position="361"/>
    </location>
</feature>
<accession>A0A928VM11</accession>
<dbReference type="Pfam" id="PF00534">
    <property type="entry name" value="Glycos_transf_1"/>
    <property type="match status" value="1"/>
</dbReference>
<dbReference type="InterPro" id="IPR001296">
    <property type="entry name" value="Glyco_trans_1"/>
</dbReference>
<comment type="caution">
    <text evidence="2">The sequence shown here is derived from an EMBL/GenBank/DDBJ whole genome shotgun (WGS) entry which is preliminary data.</text>
</comment>
<dbReference type="PANTHER" id="PTHR45947">
    <property type="entry name" value="SULFOQUINOVOSYL TRANSFERASE SQD2"/>
    <property type="match status" value="1"/>
</dbReference>
<dbReference type="AlphaFoldDB" id="A0A928VM11"/>
<dbReference type="EMBL" id="JADEXQ010000050">
    <property type="protein sequence ID" value="MBE9031026.1"/>
    <property type="molecule type" value="Genomic_DNA"/>
</dbReference>
<dbReference type="PANTHER" id="PTHR45947:SF3">
    <property type="entry name" value="SULFOQUINOVOSYL TRANSFERASE SQD2"/>
    <property type="match status" value="1"/>
</dbReference>
<reference evidence="2" key="1">
    <citation type="submission" date="2020-10" db="EMBL/GenBank/DDBJ databases">
        <authorList>
            <person name="Castelo-Branco R."/>
            <person name="Eusebio N."/>
            <person name="Adriana R."/>
            <person name="Vieira A."/>
            <person name="Brugerolle De Fraissinette N."/>
            <person name="Rezende De Castro R."/>
            <person name="Schneider M.P."/>
            <person name="Vasconcelos V."/>
            <person name="Leao P.N."/>
        </authorList>
    </citation>
    <scope>NUCLEOTIDE SEQUENCE</scope>
    <source>
        <strain evidence="2">LEGE 11480</strain>
    </source>
</reference>